<dbReference type="SUPFAM" id="SSF55194">
    <property type="entry name" value="Ribosome recycling factor, RRF"/>
    <property type="match status" value="1"/>
</dbReference>
<dbReference type="CDD" id="cd00520">
    <property type="entry name" value="RRF"/>
    <property type="match status" value="1"/>
</dbReference>
<reference evidence="9 11" key="3">
    <citation type="submission" date="2019-08" db="EMBL/GenBank/DDBJ databases">
        <authorList>
            <person name="Kuhnert P."/>
        </authorList>
    </citation>
    <scope>NUCLEOTIDE SEQUENCE [LARGE SCALE GENOMIC DNA]</scope>
    <source>
        <strain evidence="9 11">B36.5</strain>
    </source>
</reference>
<evidence type="ECO:0000256" key="4">
    <source>
        <dbReference type="ARBA" id="ARBA00022917"/>
    </source>
</evidence>
<accession>A0A0B7GRI9</accession>
<evidence type="ECO:0000313" key="8">
    <source>
        <dbReference type="EMBL" id="CEM61234.1"/>
    </source>
</evidence>
<evidence type="ECO:0000313" key="9">
    <source>
        <dbReference type="EMBL" id="QEJ98690.1"/>
    </source>
</evidence>
<proteinExistence type="inferred from homology"/>
<dbReference type="PANTHER" id="PTHR20982:SF3">
    <property type="entry name" value="MITOCHONDRIAL RIBOSOME RECYCLING FACTOR PSEUDO 1"/>
    <property type="match status" value="1"/>
</dbReference>
<protein>
    <recommendedName>
        <fullName evidence="6">Ribosome-recycling factor</fullName>
        <shortName evidence="6">RRF</shortName>
    </recommendedName>
    <alternativeName>
        <fullName evidence="6">Ribosome-releasing factor</fullName>
    </alternativeName>
</protein>
<comment type="similarity">
    <text evidence="2 6">Belongs to the RRF family.</text>
</comment>
<keyword evidence="4 6" id="KW-0648">Protein biosynthesis</keyword>
<keyword evidence="10" id="KW-1185">Reference proteome</keyword>
<organism evidence="8 10">
    <name type="scientific">Treponema phagedenis</name>
    <dbReference type="NCBI Taxonomy" id="162"/>
    <lineage>
        <taxon>Bacteria</taxon>
        <taxon>Pseudomonadati</taxon>
        <taxon>Spirochaetota</taxon>
        <taxon>Spirochaetia</taxon>
        <taxon>Spirochaetales</taxon>
        <taxon>Treponemataceae</taxon>
        <taxon>Treponema</taxon>
    </lineage>
</organism>
<dbReference type="InterPro" id="IPR036191">
    <property type="entry name" value="RRF_sf"/>
</dbReference>
<dbReference type="GO" id="GO:0005737">
    <property type="term" value="C:cytoplasm"/>
    <property type="evidence" value="ECO:0007669"/>
    <property type="project" value="UniProtKB-SubCell"/>
</dbReference>
<dbReference type="Proteomes" id="UP000323594">
    <property type="component" value="Chromosome"/>
</dbReference>
<dbReference type="RefSeq" id="WP_002695309.1">
    <property type="nucleotide sequence ID" value="NZ_CDNC01000008.1"/>
</dbReference>
<evidence type="ECO:0000313" key="11">
    <source>
        <dbReference type="Proteomes" id="UP000323594"/>
    </source>
</evidence>
<dbReference type="FunFam" id="1.10.132.20:FF:000001">
    <property type="entry name" value="Ribosome-recycling factor"/>
    <property type="match status" value="1"/>
</dbReference>
<evidence type="ECO:0000259" key="7">
    <source>
        <dbReference type="Pfam" id="PF01765"/>
    </source>
</evidence>
<dbReference type="FunFam" id="3.30.1360.40:FF:000001">
    <property type="entry name" value="Ribosome-recycling factor"/>
    <property type="match status" value="1"/>
</dbReference>
<dbReference type="EMBL" id="CDNC01000008">
    <property type="protein sequence ID" value="CEM61234.1"/>
    <property type="molecule type" value="Genomic_DNA"/>
</dbReference>
<dbReference type="Gene3D" id="3.30.1360.40">
    <property type="match status" value="1"/>
</dbReference>
<dbReference type="Pfam" id="PF01765">
    <property type="entry name" value="RRF"/>
    <property type="match status" value="1"/>
</dbReference>
<dbReference type="Proteomes" id="UP000042527">
    <property type="component" value="Unassembled WGS sequence"/>
</dbReference>
<feature type="domain" description="Ribosome recycling factor" evidence="7">
    <location>
        <begin position="19"/>
        <end position="182"/>
    </location>
</feature>
<dbReference type="NCBIfam" id="TIGR00496">
    <property type="entry name" value="frr"/>
    <property type="match status" value="1"/>
</dbReference>
<reference evidence="8" key="1">
    <citation type="submission" date="2015-01" db="EMBL/GenBank/DDBJ databases">
        <authorList>
            <person name="Xiang T."/>
            <person name="Song Y."/>
            <person name="Huang L."/>
            <person name="Wang B."/>
            <person name="Wu P."/>
        </authorList>
    </citation>
    <scope>NUCLEOTIDE SEQUENCE [LARGE SCALE GENOMIC DNA]</scope>
    <source>
        <strain evidence="8">V1</strain>
    </source>
</reference>
<evidence type="ECO:0000256" key="6">
    <source>
        <dbReference type="HAMAP-Rule" id="MF_00040"/>
    </source>
</evidence>
<dbReference type="GO" id="GO:0006415">
    <property type="term" value="P:translational termination"/>
    <property type="evidence" value="ECO:0007669"/>
    <property type="project" value="UniProtKB-UniRule"/>
</dbReference>
<dbReference type="InterPro" id="IPR023584">
    <property type="entry name" value="Ribosome_recyc_fac_dom"/>
</dbReference>
<dbReference type="EMBL" id="CP042817">
    <property type="protein sequence ID" value="QEJ98690.1"/>
    <property type="molecule type" value="Genomic_DNA"/>
</dbReference>
<evidence type="ECO:0000256" key="1">
    <source>
        <dbReference type="ARBA" id="ARBA00004496"/>
    </source>
</evidence>
<reference evidence="10" key="2">
    <citation type="submission" date="2015-01" db="EMBL/GenBank/DDBJ databases">
        <authorList>
            <person name="Manzoor Shahid"/>
            <person name="Zubair Saima"/>
        </authorList>
    </citation>
    <scope>NUCLEOTIDE SEQUENCE [LARGE SCALE GENOMIC DNA]</scope>
    <source>
        <strain evidence="10">V1</strain>
    </source>
</reference>
<dbReference type="GeneID" id="57752587"/>
<dbReference type="InterPro" id="IPR002661">
    <property type="entry name" value="Ribosome_recyc_fac"/>
</dbReference>
<evidence type="ECO:0000313" key="10">
    <source>
        <dbReference type="Proteomes" id="UP000042527"/>
    </source>
</evidence>
<comment type="function">
    <text evidence="5 6">Responsible for the release of ribosomes from messenger RNA at the termination of protein biosynthesis. May increase the efficiency of translation by recycling ribosomes from one round of translation to another.</text>
</comment>
<evidence type="ECO:0000256" key="3">
    <source>
        <dbReference type="ARBA" id="ARBA00022490"/>
    </source>
</evidence>
<keyword evidence="3 6" id="KW-0963">Cytoplasm</keyword>
<name>A0A0B7GRI9_TREPH</name>
<evidence type="ECO:0000256" key="2">
    <source>
        <dbReference type="ARBA" id="ARBA00005912"/>
    </source>
</evidence>
<dbReference type="AlphaFoldDB" id="A0A0B7GRI9"/>
<dbReference type="PANTHER" id="PTHR20982">
    <property type="entry name" value="RIBOSOME RECYCLING FACTOR"/>
    <property type="match status" value="1"/>
</dbReference>
<sequence>MNDIHTSYEEKMKKSIAALKDDFNTLRTGRASASLFEKIRVECYGELSPLNQVASISIPEARLVVIQPWDKSLLPNIEKAILKSELSLNPSNDGKIIRIAIPPLTEDRRKELAKQAKNIAEQSRIAIRNIRRDGIEEAKKLQKEGSLSEDDLKTAEEKFQKATDAHISEINTILAEKEKEILDD</sequence>
<dbReference type="GO" id="GO:0043023">
    <property type="term" value="F:ribosomal large subunit binding"/>
    <property type="evidence" value="ECO:0007669"/>
    <property type="project" value="TreeGrafter"/>
</dbReference>
<gene>
    <name evidence="6 8" type="primary">frr</name>
    <name evidence="9" type="ORF">FUT82_12220</name>
    <name evidence="8" type="ORF">TPHV1_160035</name>
</gene>
<dbReference type="HAMAP" id="MF_00040">
    <property type="entry name" value="RRF"/>
    <property type="match status" value="1"/>
</dbReference>
<evidence type="ECO:0000256" key="5">
    <source>
        <dbReference type="ARBA" id="ARBA00025050"/>
    </source>
</evidence>
<comment type="subcellular location">
    <subcellularLocation>
        <location evidence="1 6">Cytoplasm</location>
    </subcellularLocation>
</comment>
<dbReference type="Gene3D" id="1.10.132.20">
    <property type="entry name" value="Ribosome-recycling factor"/>
    <property type="match status" value="1"/>
</dbReference>
<dbReference type="OrthoDB" id="9804006at2"/>